<feature type="DNA-binding region" description="OmpR/PhoB-type" evidence="8">
    <location>
        <begin position="129"/>
        <end position="224"/>
    </location>
</feature>
<dbReference type="Proteomes" id="UP001321804">
    <property type="component" value="Chromosome"/>
</dbReference>
<keyword evidence="1 7" id="KW-0597">Phosphoprotein</keyword>
<gene>
    <name evidence="11" type="ORF">KIMC2_11610</name>
</gene>
<dbReference type="GO" id="GO:0000156">
    <property type="term" value="F:phosphorelay response regulator activity"/>
    <property type="evidence" value="ECO:0007669"/>
    <property type="project" value="TreeGrafter"/>
</dbReference>
<dbReference type="InterPro" id="IPR001789">
    <property type="entry name" value="Sig_transdc_resp-reg_receiver"/>
</dbReference>
<evidence type="ECO:0000256" key="6">
    <source>
        <dbReference type="ARBA" id="ARBA00023163"/>
    </source>
</evidence>
<feature type="domain" description="Response regulatory" evidence="9">
    <location>
        <begin position="4"/>
        <end position="117"/>
    </location>
</feature>
<evidence type="ECO:0000259" key="9">
    <source>
        <dbReference type="PROSITE" id="PS50110"/>
    </source>
</evidence>
<accession>A0AAU9DLX1</accession>
<dbReference type="KEGG" id="xak:KIMC2_11610"/>
<evidence type="ECO:0000256" key="8">
    <source>
        <dbReference type="PROSITE-ProRule" id="PRU01091"/>
    </source>
</evidence>
<evidence type="ECO:0000259" key="10">
    <source>
        <dbReference type="PROSITE" id="PS51755"/>
    </source>
</evidence>
<dbReference type="GO" id="GO:0006355">
    <property type="term" value="P:regulation of DNA-templated transcription"/>
    <property type="evidence" value="ECO:0007669"/>
    <property type="project" value="InterPro"/>
</dbReference>
<dbReference type="InterPro" id="IPR001867">
    <property type="entry name" value="OmpR/PhoB-type_DNA-bd"/>
</dbReference>
<dbReference type="Gene3D" id="3.40.50.2300">
    <property type="match status" value="1"/>
</dbReference>
<dbReference type="GO" id="GO:0000976">
    <property type="term" value="F:transcription cis-regulatory region binding"/>
    <property type="evidence" value="ECO:0007669"/>
    <property type="project" value="TreeGrafter"/>
</dbReference>
<dbReference type="GO" id="GO:0032993">
    <property type="term" value="C:protein-DNA complex"/>
    <property type="evidence" value="ECO:0007669"/>
    <property type="project" value="TreeGrafter"/>
</dbReference>
<feature type="modified residue" description="4-aspartylphosphate" evidence="7">
    <location>
        <position position="53"/>
    </location>
</feature>
<dbReference type="CDD" id="cd00383">
    <property type="entry name" value="trans_reg_C"/>
    <property type="match status" value="1"/>
</dbReference>
<organism evidence="11 12">
    <name type="scientific">Xylocopilactobacillus apis</name>
    <dbReference type="NCBI Taxonomy" id="2932183"/>
    <lineage>
        <taxon>Bacteria</taxon>
        <taxon>Bacillati</taxon>
        <taxon>Bacillota</taxon>
        <taxon>Bacilli</taxon>
        <taxon>Lactobacillales</taxon>
        <taxon>Lactobacillaceae</taxon>
        <taxon>Xylocopilactobacillus</taxon>
    </lineage>
</organism>
<dbReference type="FunFam" id="3.40.50.2300:FF:000001">
    <property type="entry name" value="DNA-binding response regulator PhoB"/>
    <property type="match status" value="1"/>
</dbReference>
<dbReference type="SMART" id="SM00448">
    <property type="entry name" value="REC"/>
    <property type="match status" value="1"/>
</dbReference>
<dbReference type="Gene3D" id="6.10.250.690">
    <property type="match status" value="1"/>
</dbReference>
<dbReference type="PROSITE" id="PS50110">
    <property type="entry name" value="RESPONSE_REGULATORY"/>
    <property type="match status" value="1"/>
</dbReference>
<evidence type="ECO:0000313" key="11">
    <source>
        <dbReference type="EMBL" id="BDR56599.1"/>
    </source>
</evidence>
<feature type="domain" description="OmpR/PhoB-type" evidence="10">
    <location>
        <begin position="129"/>
        <end position="224"/>
    </location>
</feature>
<dbReference type="InterPro" id="IPR039420">
    <property type="entry name" value="WalR-like"/>
</dbReference>
<dbReference type="FunFam" id="1.10.10.10:FF:000018">
    <property type="entry name" value="DNA-binding response regulator ResD"/>
    <property type="match status" value="1"/>
</dbReference>
<reference evidence="11 12" key="1">
    <citation type="journal article" date="2023" name="Microbiol. Spectr.">
        <title>Symbiosis of Carpenter Bees with Uncharacterized Lactic Acid Bacteria Showing NAD Auxotrophy.</title>
        <authorList>
            <person name="Kawasaki S."/>
            <person name="Ozawa K."/>
            <person name="Mori T."/>
            <person name="Yamamoto A."/>
            <person name="Ito M."/>
            <person name="Ohkuma M."/>
            <person name="Sakamoto M."/>
            <person name="Matsutani M."/>
        </authorList>
    </citation>
    <scope>NUCLEOTIDE SEQUENCE [LARGE SCALE GENOMIC DNA]</scope>
    <source>
        <strain evidence="11 12">KimC2</strain>
    </source>
</reference>
<dbReference type="EMBL" id="AP026801">
    <property type="protein sequence ID" value="BDR56599.1"/>
    <property type="molecule type" value="Genomic_DNA"/>
</dbReference>
<evidence type="ECO:0000256" key="7">
    <source>
        <dbReference type="PROSITE-ProRule" id="PRU00169"/>
    </source>
</evidence>
<dbReference type="InterPro" id="IPR036388">
    <property type="entry name" value="WH-like_DNA-bd_sf"/>
</dbReference>
<dbReference type="PANTHER" id="PTHR48111:SF1">
    <property type="entry name" value="TWO-COMPONENT RESPONSE REGULATOR ORR33"/>
    <property type="match status" value="1"/>
</dbReference>
<dbReference type="SMART" id="SM00862">
    <property type="entry name" value="Trans_reg_C"/>
    <property type="match status" value="1"/>
</dbReference>
<dbReference type="Pfam" id="PF00486">
    <property type="entry name" value="Trans_reg_C"/>
    <property type="match status" value="1"/>
</dbReference>
<evidence type="ECO:0000313" key="12">
    <source>
        <dbReference type="Proteomes" id="UP001321804"/>
    </source>
</evidence>
<keyword evidence="6" id="KW-0804">Transcription</keyword>
<name>A0AAU9DLX1_9LACO</name>
<protein>
    <submittedName>
        <fullName evidence="11">DNA-binding response regulator</fullName>
    </submittedName>
</protein>
<sequence length="227" mass="26312">MKSKVLIIEDNSDLSKMIELYLKKENYESQICRNGGQALEFFNKYKPDLILLDLMLPEINGLEILKKIRMTSIVPIIIISAKETETDRVLGLKLGADDYVVKPFSLKELMARIESQFRRQNYNMESHKSSIVQYNDIMINRTARTVSKNDRLVTLTTKEFDVLNFLVNHPAQVISKDQIYNQVWEFDSYGDINTVVIQIQKIREKLPKTNAITTVRGVGYRFDGKIK</sequence>
<evidence type="ECO:0000256" key="4">
    <source>
        <dbReference type="ARBA" id="ARBA00023125"/>
    </source>
</evidence>
<evidence type="ECO:0000256" key="3">
    <source>
        <dbReference type="ARBA" id="ARBA00023015"/>
    </source>
</evidence>
<evidence type="ECO:0000256" key="1">
    <source>
        <dbReference type="ARBA" id="ARBA00022553"/>
    </source>
</evidence>
<dbReference type="PROSITE" id="PS51755">
    <property type="entry name" value="OMPR_PHOB"/>
    <property type="match status" value="1"/>
</dbReference>
<dbReference type="AlphaFoldDB" id="A0AAU9DLX1"/>
<dbReference type="PANTHER" id="PTHR48111">
    <property type="entry name" value="REGULATOR OF RPOS"/>
    <property type="match status" value="1"/>
</dbReference>
<dbReference type="GO" id="GO:0005829">
    <property type="term" value="C:cytosol"/>
    <property type="evidence" value="ECO:0007669"/>
    <property type="project" value="TreeGrafter"/>
</dbReference>
<keyword evidence="3" id="KW-0805">Transcription regulation</keyword>
<dbReference type="RefSeq" id="WP_317694890.1">
    <property type="nucleotide sequence ID" value="NZ_AP026801.1"/>
</dbReference>
<keyword evidence="12" id="KW-1185">Reference proteome</keyword>
<dbReference type="Pfam" id="PF00072">
    <property type="entry name" value="Response_reg"/>
    <property type="match status" value="1"/>
</dbReference>
<keyword evidence="2" id="KW-0902">Two-component regulatory system</keyword>
<keyword evidence="4 8" id="KW-0238">DNA-binding</keyword>
<proteinExistence type="predicted"/>
<evidence type="ECO:0000256" key="2">
    <source>
        <dbReference type="ARBA" id="ARBA00023012"/>
    </source>
</evidence>
<dbReference type="InterPro" id="IPR011006">
    <property type="entry name" value="CheY-like_superfamily"/>
</dbReference>
<dbReference type="SUPFAM" id="SSF52172">
    <property type="entry name" value="CheY-like"/>
    <property type="match status" value="1"/>
</dbReference>
<dbReference type="Gene3D" id="1.10.10.10">
    <property type="entry name" value="Winged helix-like DNA-binding domain superfamily/Winged helix DNA-binding domain"/>
    <property type="match status" value="1"/>
</dbReference>
<evidence type="ECO:0000256" key="5">
    <source>
        <dbReference type="ARBA" id="ARBA00023159"/>
    </source>
</evidence>
<keyword evidence="5" id="KW-0010">Activator</keyword>